<feature type="region of interest" description="Disordered" evidence="2">
    <location>
        <begin position="511"/>
        <end position="641"/>
    </location>
</feature>
<accession>A0A4S8MTV9</accession>
<dbReference type="Proteomes" id="UP000297245">
    <property type="component" value="Unassembled WGS sequence"/>
</dbReference>
<feature type="region of interest" description="Disordered" evidence="2">
    <location>
        <begin position="182"/>
        <end position="227"/>
    </location>
</feature>
<dbReference type="PROSITE" id="PS50158">
    <property type="entry name" value="ZF_CCHC"/>
    <property type="match status" value="1"/>
</dbReference>
<feature type="compositionally biased region" description="Basic and acidic residues" evidence="2">
    <location>
        <begin position="534"/>
        <end position="544"/>
    </location>
</feature>
<dbReference type="InterPro" id="IPR051412">
    <property type="entry name" value="Formin_Homology_Diaphanous_sf"/>
</dbReference>
<feature type="compositionally biased region" description="Basic and acidic residues" evidence="2">
    <location>
        <begin position="977"/>
        <end position="987"/>
    </location>
</feature>
<proteinExistence type="predicted"/>
<dbReference type="EMBL" id="ML179043">
    <property type="protein sequence ID" value="THV06361.1"/>
    <property type="molecule type" value="Genomic_DNA"/>
</dbReference>
<gene>
    <name evidence="4" type="ORF">K435DRAFT_849156</name>
</gene>
<dbReference type="GO" id="GO:0008270">
    <property type="term" value="F:zinc ion binding"/>
    <property type="evidence" value="ECO:0007669"/>
    <property type="project" value="UniProtKB-KW"/>
</dbReference>
<evidence type="ECO:0000256" key="1">
    <source>
        <dbReference type="PROSITE-ProRule" id="PRU00047"/>
    </source>
</evidence>
<feature type="compositionally biased region" description="Polar residues" evidence="2">
    <location>
        <begin position="1"/>
        <end position="14"/>
    </location>
</feature>
<feature type="compositionally biased region" description="Low complexity" evidence="2">
    <location>
        <begin position="152"/>
        <end position="168"/>
    </location>
</feature>
<dbReference type="GO" id="GO:0005884">
    <property type="term" value="C:actin filament"/>
    <property type="evidence" value="ECO:0007669"/>
    <property type="project" value="TreeGrafter"/>
</dbReference>
<dbReference type="InterPro" id="IPR001878">
    <property type="entry name" value="Znf_CCHC"/>
</dbReference>
<feature type="compositionally biased region" description="Polar residues" evidence="2">
    <location>
        <begin position="855"/>
        <end position="889"/>
    </location>
</feature>
<feature type="region of interest" description="Disordered" evidence="2">
    <location>
        <begin position="114"/>
        <end position="168"/>
    </location>
</feature>
<keyword evidence="1" id="KW-0862">Zinc</keyword>
<feature type="compositionally biased region" description="Polar residues" evidence="2">
    <location>
        <begin position="191"/>
        <end position="202"/>
    </location>
</feature>
<evidence type="ECO:0000256" key="2">
    <source>
        <dbReference type="SAM" id="MobiDB-lite"/>
    </source>
</evidence>
<feature type="compositionally biased region" description="Basic and acidic residues" evidence="2">
    <location>
        <begin position="569"/>
        <end position="589"/>
    </location>
</feature>
<feature type="domain" description="CCHC-type" evidence="3">
    <location>
        <begin position="924"/>
        <end position="938"/>
    </location>
</feature>
<feature type="compositionally biased region" description="Basic and acidic residues" evidence="2">
    <location>
        <begin position="445"/>
        <end position="466"/>
    </location>
</feature>
<feature type="compositionally biased region" description="Pro residues" evidence="2">
    <location>
        <begin position="595"/>
        <end position="624"/>
    </location>
</feature>
<feature type="compositionally biased region" description="Basic and acidic residues" evidence="2">
    <location>
        <begin position="511"/>
        <end position="520"/>
    </location>
</feature>
<dbReference type="PANTHER" id="PTHR45691:SF6">
    <property type="entry name" value="PROTEIN DIAPHANOUS"/>
    <property type="match status" value="1"/>
</dbReference>
<protein>
    <recommendedName>
        <fullName evidence="3">CCHC-type domain-containing protein</fullName>
    </recommendedName>
</protein>
<dbReference type="OrthoDB" id="5552562at2759"/>
<feature type="region of interest" description="Disordered" evidence="2">
    <location>
        <begin position="1"/>
        <end position="80"/>
    </location>
</feature>
<name>A0A4S8MTV9_DENBC</name>
<feature type="compositionally biased region" description="Basic and acidic residues" evidence="2">
    <location>
        <begin position="364"/>
        <end position="386"/>
    </location>
</feature>
<evidence type="ECO:0000259" key="3">
    <source>
        <dbReference type="PROSITE" id="PS50158"/>
    </source>
</evidence>
<feature type="region of interest" description="Disordered" evidence="2">
    <location>
        <begin position="850"/>
        <end position="900"/>
    </location>
</feature>
<keyword evidence="1" id="KW-0863">Zinc-finger</keyword>
<feature type="compositionally biased region" description="Polar residues" evidence="2">
    <location>
        <begin position="428"/>
        <end position="443"/>
    </location>
</feature>
<feature type="region of interest" description="Disordered" evidence="2">
    <location>
        <begin position="364"/>
        <end position="409"/>
    </location>
</feature>
<feature type="compositionally biased region" description="Low complexity" evidence="2">
    <location>
        <begin position="890"/>
        <end position="900"/>
    </location>
</feature>
<dbReference type="GO" id="GO:0003676">
    <property type="term" value="F:nucleic acid binding"/>
    <property type="evidence" value="ECO:0007669"/>
    <property type="project" value="InterPro"/>
</dbReference>
<organism evidence="4 5">
    <name type="scientific">Dendrothele bispora (strain CBS 962.96)</name>
    <dbReference type="NCBI Taxonomy" id="1314807"/>
    <lineage>
        <taxon>Eukaryota</taxon>
        <taxon>Fungi</taxon>
        <taxon>Dikarya</taxon>
        <taxon>Basidiomycota</taxon>
        <taxon>Agaricomycotina</taxon>
        <taxon>Agaricomycetes</taxon>
        <taxon>Agaricomycetidae</taxon>
        <taxon>Agaricales</taxon>
        <taxon>Agaricales incertae sedis</taxon>
        <taxon>Dendrothele</taxon>
    </lineage>
</organism>
<dbReference type="AlphaFoldDB" id="A0A4S8MTV9"/>
<keyword evidence="5" id="KW-1185">Reference proteome</keyword>
<feature type="compositionally biased region" description="Polar residues" evidence="2">
    <location>
        <begin position="22"/>
        <end position="33"/>
    </location>
</feature>
<feature type="region of interest" description="Disordered" evidence="2">
    <location>
        <begin position="422"/>
        <end position="490"/>
    </location>
</feature>
<feature type="compositionally biased region" description="Basic and acidic residues" evidence="2">
    <location>
        <begin position="999"/>
        <end position="1009"/>
    </location>
</feature>
<feature type="compositionally biased region" description="Polar residues" evidence="2">
    <location>
        <begin position="545"/>
        <end position="568"/>
    </location>
</feature>
<keyword evidence="1" id="KW-0479">Metal-binding</keyword>
<sequence>MPHNSGFSTYTPEGNWQRGLQHCQSSESPSRNPFQGEGRRLRSSSAPPDPQEQKERSGTPNAPRIPITQLPTPYPTENLYNEMQSVHPGHVPEGYSYVPESVLEEARIHEMLTETTPDPRSLQEHRTPIPSSPPREPQVNYMGPTIHYPETPIIRPNNPPSSSSGSSIRIIQPLEPRERVVLPTHPENAPPFNSRTYQSQYESVMGSALDPNQPPQTKSSQPKRYPTPHDALEDVGEQCRRLGEVLGIRGINQMQLVDHVQAVQALAEARESDLPLWVASRVRETDNNRELSRLHAIVRQPEVALVVPEDPSLPDPWGLTQRQMSPTPVPSHWSWQQLEQQRALEGLMERERWRTNMADEVRRRAESVVTQRQEDQRPILEVRDPNYEPITRPPNPAVPSATIYPSSSITSTNWVCPTVRIQEPSEESPGSNQEGPNRYQANENIGRREVERDSEPSQKGNQRDLPPHQTPTYLRPGNVRPEGYKYTPFPRMFNAENNLRQSRRRLREILEDVEGEKSKDNVGISVPPSTIGDRPLDNELDRQFSTRQTSRVPTSNQAAGIGSRQTSTGDERRLHNWETRGRSHQDPSKDTPLPYERPLPNPPTPPVPPPSPPPPPPPPPPSPPANKGDGNKVPSKVSNDAIKMDIKVQADDKTIRDAIARESKLEIRKPTAFDGSNRELWRPFLSDCYRMFSAKPTIYSAEQSRVTYASSWFTGAAARYYQNQVEQEMENGLWIPALHEWSIFVKEFGCLFGLHDEVLHAQSSLDKVIQQFGESFADFIVRFEDAALKTLYNDPAKRWRLLLQIRKDLRDRLTLVGRIPETFDEVVRRLLDIDGAREAFRETGLALPGSFNPYRRQNQNTTPINQTSNNANSGTNYNRMRTTAPSQGNSTKEATAKAAQTESQVVTFRISREERDRRMREGLCIRCGGKGHFGKECKTHSHTAVGRSCMEWKPSEEEEPTELLYAIDDNGEFHQIEEEPCEDHCDNDTPTTEEQGNEEGARDLDEGEK</sequence>
<feature type="region of interest" description="Disordered" evidence="2">
    <location>
        <begin position="977"/>
        <end position="1009"/>
    </location>
</feature>
<evidence type="ECO:0000313" key="5">
    <source>
        <dbReference type="Proteomes" id="UP000297245"/>
    </source>
</evidence>
<dbReference type="PANTHER" id="PTHR45691">
    <property type="entry name" value="PROTEIN DIAPHANOUS"/>
    <property type="match status" value="1"/>
</dbReference>
<reference evidence="4 5" key="1">
    <citation type="journal article" date="2019" name="Nat. Ecol. Evol.">
        <title>Megaphylogeny resolves global patterns of mushroom evolution.</title>
        <authorList>
            <person name="Varga T."/>
            <person name="Krizsan K."/>
            <person name="Foldi C."/>
            <person name="Dima B."/>
            <person name="Sanchez-Garcia M."/>
            <person name="Sanchez-Ramirez S."/>
            <person name="Szollosi G.J."/>
            <person name="Szarkandi J.G."/>
            <person name="Papp V."/>
            <person name="Albert L."/>
            <person name="Andreopoulos W."/>
            <person name="Angelini C."/>
            <person name="Antonin V."/>
            <person name="Barry K.W."/>
            <person name="Bougher N.L."/>
            <person name="Buchanan P."/>
            <person name="Buyck B."/>
            <person name="Bense V."/>
            <person name="Catcheside P."/>
            <person name="Chovatia M."/>
            <person name="Cooper J."/>
            <person name="Damon W."/>
            <person name="Desjardin D."/>
            <person name="Finy P."/>
            <person name="Geml J."/>
            <person name="Haridas S."/>
            <person name="Hughes K."/>
            <person name="Justo A."/>
            <person name="Karasinski D."/>
            <person name="Kautmanova I."/>
            <person name="Kiss B."/>
            <person name="Kocsube S."/>
            <person name="Kotiranta H."/>
            <person name="LaButti K.M."/>
            <person name="Lechner B.E."/>
            <person name="Liimatainen K."/>
            <person name="Lipzen A."/>
            <person name="Lukacs Z."/>
            <person name="Mihaltcheva S."/>
            <person name="Morgado L.N."/>
            <person name="Niskanen T."/>
            <person name="Noordeloos M.E."/>
            <person name="Ohm R.A."/>
            <person name="Ortiz-Santana B."/>
            <person name="Ovrebo C."/>
            <person name="Racz N."/>
            <person name="Riley R."/>
            <person name="Savchenko A."/>
            <person name="Shiryaev A."/>
            <person name="Soop K."/>
            <person name="Spirin V."/>
            <person name="Szebenyi C."/>
            <person name="Tomsovsky M."/>
            <person name="Tulloss R.E."/>
            <person name="Uehling J."/>
            <person name="Grigoriev I.V."/>
            <person name="Vagvolgyi C."/>
            <person name="Papp T."/>
            <person name="Martin F.M."/>
            <person name="Miettinen O."/>
            <person name="Hibbett D.S."/>
            <person name="Nagy L.G."/>
        </authorList>
    </citation>
    <scope>NUCLEOTIDE SEQUENCE [LARGE SCALE GENOMIC DNA]</scope>
    <source>
        <strain evidence="4 5">CBS 962.96</strain>
    </source>
</reference>
<dbReference type="GO" id="GO:0030041">
    <property type="term" value="P:actin filament polymerization"/>
    <property type="evidence" value="ECO:0007669"/>
    <property type="project" value="TreeGrafter"/>
</dbReference>
<dbReference type="SUPFAM" id="SSF101447">
    <property type="entry name" value="Formin homology 2 domain (FH2 domain)"/>
    <property type="match status" value="1"/>
</dbReference>
<evidence type="ECO:0000313" key="4">
    <source>
        <dbReference type="EMBL" id="THV06361.1"/>
    </source>
</evidence>